<keyword evidence="8" id="KW-1185">Reference proteome</keyword>
<dbReference type="GO" id="GO:0022625">
    <property type="term" value="C:cytosolic large ribosomal subunit"/>
    <property type="evidence" value="ECO:0007669"/>
    <property type="project" value="UniProtKB-UniRule"/>
</dbReference>
<proteinExistence type="inferred from homology"/>
<evidence type="ECO:0000256" key="5">
    <source>
        <dbReference type="SAM" id="MobiDB-lite"/>
    </source>
</evidence>
<dbReference type="Gene3D" id="1.10.15.30">
    <property type="match status" value="1"/>
</dbReference>
<dbReference type="Pfam" id="PF00327">
    <property type="entry name" value="Ribosomal_L30"/>
    <property type="match status" value="1"/>
</dbReference>
<gene>
    <name evidence="7" type="primary">rpmD</name>
    <name evidence="4" type="synonym">rpl30</name>
    <name evidence="7" type="ORF">ACFQL7_09435</name>
</gene>
<dbReference type="GeneID" id="76199627"/>
<evidence type="ECO:0000259" key="6">
    <source>
        <dbReference type="Pfam" id="PF00327"/>
    </source>
</evidence>
<evidence type="ECO:0000256" key="2">
    <source>
        <dbReference type="ARBA" id="ARBA00022980"/>
    </source>
</evidence>
<dbReference type="Proteomes" id="UP001596417">
    <property type="component" value="Unassembled WGS sequence"/>
</dbReference>
<dbReference type="PANTHER" id="PTHR11524:SF16">
    <property type="entry name" value="LARGE RIBOSOMAL SUBUNIT PROTEIN UL30"/>
    <property type="match status" value="1"/>
</dbReference>
<evidence type="ECO:0000256" key="4">
    <source>
        <dbReference type="HAMAP-Rule" id="MF_01371"/>
    </source>
</evidence>
<dbReference type="NCBIfam" id="NF004711">
    <property type="entry name" value="PRK06049.1"/>
    <property type="match status" value="1"/>
</dbReference>
<dbReference type="Gene3D" id="3.30.1390.20">
    <property type="entry name" value="Ribosomal protein L30, ferredoxin-like fold domain"/>
    <property type="match status" value="1"/>
</dbReference>
<protein>
    <recommendedName>
        <fullName evidence="4">Large ribosomal subunit protein uL30</fullName>
    </recommendedName>
</protein>
<organism evidence="7 8">
    <name type="scientific">Halocatena marina</name>
    <dbReference type="NCBI Taxonomy" id="2934937"/>
    <lineage>
        <taxon>Archaea</taxon>
        <taxon>Methanobacteriati</taxon>
        <taxon>Methanobacteriota</taxon>
        <taxon>Stenosarchaea group</taxon>
        <taxon>Halobacteria</taxon>
        <taxon>Halobacteriales</taxon>
        <taxon>Natronomonadaceae</taxon>
        <taxon>Halocatena</taxon>
    </lineage>
</organism>
<evidence type="ECO:0000313" key="8">
    <source>
        <dbReference type="Proteomes" id="UP001596417"/>
    </source>
</evidence>
<dbReference type="InterPro" id="IPR039699">
    <property type="entry name" value="Ribosomal_uL30"/>
</dbReference>
<sequence length="160" mass="17636">MRALVQVRGEVDMSQGVRDTMSMLNLGRVNHCTLVPESDTYRGMVTKVNDWIAHGQPSEEVVALLLQTRGKPISTETEGDQANSIDDEWVEQNTEYDSVDSLAGALVAEETTLREQGLSPTMRLHPPRGGHDGIKHPTKEGGQLGKHTTEEIDSLLTTMR</sequence>
<dbReference type="InterPro" id="IPR035808">
    <property type="entry name" value="Ribosomal_uL30_euk_arc"/>
</dbReference>
<comment type="caution">
    <text evidence="7">The sequence shown here is derived from an EMBL/GenBank/DDBJ whole genome shotgun (WGS) entry which is preliminary data.</text>
</comment>
<keyword evidence="2 4" id="KW-0689">Ribosomal protein</keyword>
<name>A0ABD5YLG0_9EURY</name>
<dbReference type="InterPro" id="IPR016082">
    <property type="entry name" value="Ribosomal_uL30_ferredoxin-like"/>
</dbReference>
<dbReference type="GO" id="GO:0003735">
    <property type="term" value="F:structural constituent of ribosome"/>
    <property type="evidence" value="ECO:0007669"/>
    <property type="project" value="UniProtKB-UniRule"/>
</dbReference>
<dbReference type="RefSeq" id="WP_264554605.1">
    <property type="nucleotide sequence ID" value="NZ_CP109979.1"/>
</dbReference>
<dbReference type="InterPro" id="IPR005997">
    <property type="entry name" value="Ribosomal_uL30_arc"/>
</dbReference>
<dbReference type="AlphaFoldDB" id="A0ABD5YLG0"/>
<accession>A0ABD5YLG0</accession>
<feature type="domain" description="Large ribosomal subunit protein uL30-like ferredoxin-like fold" evidence="6">
    <location>
        <begin position="5"/>
        <end position="52"/>
    </location>
</feature>
<reference evidence="7 8" key="1">
    <citation type="journal article" date="2019" name="Int. J. Syst. Evol. Microbiol.">
        <title>The Global Catalogue of Microorganisms (GCM) 10K type strain sequencing project: providing services to taxonomists for standard genome sequencing and annotation.</title>
        <authorList>
            <consortium name="The Broad Institute Genomics Platform"/>
            <consortium name="The Broad Institute Genome Sequencing Center for Infectious Disease"/>
            <person name="Wu L."/>
            <person name="Ma J."/>
        </authorList>
    </citation>
    <scope>NUCLEOTIDE SEQUENCE [LARGE SCALE GENOMIC DNA]</scope>
    <source>
        <strain evidence="7 8">RDMS1</strain>
    </source>
</reference>
<keyword evidence="3 4" id="KW-0687">Ribonucleoprotein</keyword>
<dbReference type="SUPFAM" id="SSF55129">
    <property type="entry name" value="Ribosomal protein L30p/L7e"/>
    <property type="match status" value="1"/>
</dbReference>
<feature type="region of interest" description="Disordered" evidence="5">
    <location>
        <begin position="114"/>
        <end position="145"/>
    </location>
</feature>
<dbReference type="HAMAP" id="MF_01371_A">
    <property type="entry name" value="Ribosomal_uL30_A"/>
    <property type="match status" value="1"/>
</dbReference>
<dbReference type="GO" id="GO:0006412">
    <property type="term" value="P:translation"/>
    <property type="evidence" value="ECO:0007669"/>
    <property type="project" value="UniProtKB-UniRule"/>
</dbReference>
<evidence type="ECO:0000256" key="1">
    <source>
        <dbReference type="ARBA" id="ARBA00007594"/>
    </source>
</evidence>
<comment type="subunit">
    <text evidence="4">Part of the 50S ribosomal subunit.</text>
</comment>
<feature type="compositionally biased region" description="Basic and acidic residues" evidence="5">
    <location>
        <begin position="129"/>
        <end position="139"/>
    </location>
</feature>
<dbReference type="NCBIfam" id="TIGR01309">
    <property type="entry name" value="uL30_arch"/>
    <property type="match status" value="1"/>
</dbReference>
<dbReference type="InterPro" id="IPR036919">
    <property type="entry name" value="Ribo_uL30_ferredoxin-like_sf"/>
</dbReference>
<dbReference type="EMBL" id="JBHTAX010000001">
    <property type="protein sequence ID" value="MFC7190056.1"/>
    <property type="molecule type" value="Genomic_DNA"/>
</dbReference>
<evidence type="ECO:0000256" key="3">
    <source>
        <dbReference type="ARBA" id="ARBA00023274"/>
    </source>
</evidence>
<dbReference type="PANTHER" id="PTHR11524">
    <property type="entry name" value="60S RIBOSOMAL PROTEIN L7"/>
    <property type="match status" value="1"/>
</dbReference>
<dbReference type="CDD" id="cd01657">
    <property type="entry name" value="Ribosomal_L7_archeal_euk"/>
    <property type="match status" value="1"/>
</dbReference>
<evidence type="ECO:0000313" key="7">
    <source>
        <dbReference type="EMBL" id="MFC7190056.1"/>
    </source>
</evidence>
<comment type="similarity">
    <text evidence="1 4">Belongs to the universal ribosomal protein uL30 family.</text>
</comment>